<organism evidence="1 2">
    <name type="scientific">Undibacterium piscinae</name>
    <dbReference type="NCBI Taxonomy" id="2495591"/>
    <lineage>
        <taxon>Bacteria</taxon>
        <taxon>Pseudomonadati</taxon>
        <taxon>Pseudomonadota</taxon>
        <taxon>Betaproteobacteria</taxon>
        <taxon>Burkholderiales</taxon>
        <taxon>Oxalobacteraceae</taxon>
        <taxon>Undibacterium</taxon>
    </lineage>
</organism>
<gene>
    <name evidence="1" type="ORF">EJG51_004655</name>
</gene>
<sequence>MSKKKLLGSHVKQLLKGVSDHGNEHLLELETDLVQTTILLAEAIEKLGSSFLALHSAVTSQQDEIDHLILSGLAPEASVERLKIIQDDISLHINTAVTSLQFQDLTSQLISRTVQRSMGLREVLSTLGVVGNGIPHDGGTDEISLLLKEIMVRLEVQSVELKSLLRKAVSQKHLDSGDIELF</sequence>
<keyword evidence="2" id="KW-1185">Reference proteome</keyword>
<evidence type="ECO:0000313" key="1">
    <source>
        <dbReference type="EMBL" id="QJQ05251.1"/>
    </source>
</evidence>
<reference evidence="1 2" key="1">
    <citation type="journal article" date="2019" name="Int. J. Syst. Evol. Microbiol.">
        <title>Undibacterium piscinae sp. nov., isolated from Korean shiner intestine.</title>
        <authorList>
            <person name="Lee S.Y."/>
            <person name="Kang W."/>
            <person name="Kim P.S."/>
            <person name="Kim H.S."/>
            <person name="Sung H."/>
            <person name="Shin N.R."/>
            <person name="Whon T.W."/>
            <person name="Yun J.H."/>
            <person name="Lee J.Y."/>
            <person name="Lee J.Y."/>
            <person name="Jung M.J."/>
            <person name="Jeong Y.S."/>
            <person name="Tak E.J."/>
            <person name="Han J.E."/>
            <person name="Hyun D.W."/>
            <person name="Kang M.S."/>
            <person name="Lee K.E."/>
            <person name="Lee B.H."/>
            <person name="Bae J.W."/>
        </authorList>
    </citation>
    <scope>NUCLEOTIDE SEQUENCE [LARGE SCALE GENOMIC DNA]</scope>
    <source>
        <strain evidence="1 2">S11R28</strain>
    </source>
</reference>
<dbReference type="AlphaFoldDB" id="A0A6M4A1T3"/>
<dbReference type="EMBL" id="CP051152">
    <property type="protein sequence ID" value="QJQ05251.1"/>
    <property type="molecule type" value="Genomic_DNA"/>
</dbReference>
<protein>
    <submittedName>
        <fullName evidence="1">Chemotaxis protein</fullName>
    </submittedName>
</protein>
<name>A0A6M4A1T3_9BURK</name>
<dbReference type="OrthoDB" id="8559696at2"/>
<accession>A0A6M4A1T3</accession>
<evidence type="ECO:0000313" key="2">
    <source>
        <dbReference type="Proteomes" id="UP000274350"/>
    </source>
</evidence>
<dbReference type="KEGG" id="upi:EJG51_004655"/>
<proteinExistence type="predicted"/>
<dbReference type="Proteomes" id="UP000274350">
    <property type="component" value="Chromosome"/>
</dbReference>
<dbReference type="SUPFAM" id="SSF75708">
    <property type="entry name" value="Chemotaxis phosphatase CheZ"/>
    <property type="match status" value="1"/>
</dbReference>